<dbReference type="Proteomes" id="UP001234178">
    <property type="component" value="Unassembled WGS sequence"/>
</dbReference>
<gene>
    <name evidence="1" type="ORF">OUZ56_008324</name>
</gene>
<reference evidence="1 2" key="1">
    <citation type="journal article" date="2023" name="Nucleic Acids Res.">
        <title>The hologenome of Daphnia magna reveals possible DNA methylation and microbiome-mediated evolution of the host genome.</title>
        <authorList>
            <person name="Chaturvedi A."/>
            <person name="Li X."/>
            <person name="Dhandapani V."/>
            <person name="Marshall H."/>
            <person name="Kissane S."/>
            <person name="Cuenca-Cambronero M."/>
            <person name="Asole G."/>
            <person name="Calvet F."/>
            <person name="Ruiz-Romero M."/>
            <person name="Marangio P."/>
            <person name="Guigo R."/>
            <person name="Rago D."/>
            <person name="Mirbahai L."/>
            <person name="Eastwood N."/>
            <person name="Colbourne J.K."/>
            <person name="Zhou J."/>
            <person name="Mallon E."/>
            <person name="Orsini L."/>
        </authorList>
    </citation>
    <scope>NUCLEOTIDE SEQUENCE [LARGE SCALE GENOMIC DNA]</scope>
    <source>
        <strain evidence="1">LRV0_1</strain>
    </source>
</reference>
<name>A0ABR0ACL9_9CRUS</name>
<evidence type="ECO:0000313" key="1">
    <source>
        <dbReference type="EMBL" id="KAK4022880.1"/>
    </source>
</evidence>
<evidence type="ECO:0000313" key="2">
    <source>
        <dbReference type="Proteomes" id="UP001234178"/>
    </source>
</evidence>
<comment type="caution">
    <text evidence="1">The sequence shown here is derived from an EMBL/GenBank/DDBJ whole genome shotgun (WGS) entry which is preliminary data.</text>
</comment>
<protein>
    <submittedName>
        <fullName evidence="1">Uncharacterized protein</fullName>
    </submittedName>
</protein>
<sequence length="60" mass="6947">MMWWQWYGMVSTMAANGMEKTKTLGWGTTCSRETNERETKQPIVWPCRTTTGSFEPSSDH</sequence>
<dbReference type="EMBL" id="JAOYFB010000037">
    <property type="protein sequence ID" value="KAK4022880.1"/>
    <property type="molecule type" value="Genomic_DNA"/>
</dbReference>
<accession>A0ABR0ACL9</accession>
<organism evidence="1 2">
    <name type="scientific">Daphnia magna</name>
    <dbReference type="NCBI Taxonomy" id="35525"/>
    <lineage>
        <taxon>Eukaryota</taxon>
        <taxon>Metazoa</taxon>
        <taxon>Ecdysozoa</taxon>
        <taxon>Arthropoda</taxon>
        <taxon>Crustacea</taxon>
        <taxon>Branchiopoda</taxon>
        <taxon>Diplostraca</taxon>
        <taxon>Cladocera</taxon>
        <taxon>Anomopoda</taxon>
        <taxon>Daphniidae</taxon>
        <taxon>Daphnia</taxon>
    </lineage>
</organism>
<proteinExistence type="predicted"/>
<keyword evidence="2" id="KW-1185">Reference proteome</keyword>